<dbReference type="EMBL" id="AP014693">
    <property type="protein sequence ID" value="BAQ02556.1"/>
    <property type="molecule type" value="Genomic_DNA"/>
</dbReference>
<dbReference type="OrthoDB" id="5116at10239"/>
<dbReference type="GeneID" id="26639469"/>
<keyword evidence="2" id="KW-1185">Reference proteome</keyword>
<dbReference type="Proteomes" id="UP000203794">
    <property type="component" value="Segment"/>
</dbReference>
<name>A0A0A8JB32_9CAUD</name>
<dbReference type="Pfam" id="PF23806">
    <property type="entry name" value="Phage_TTP_14"/>
    <property type="match status" value="1"/>
</dbReference>
<proteinExistence type="predicted"/>
<sequence>MSRMSDSMVLPGVGLSSNVGRRMSNPNYGGVMGWSPNPTQWVNKTGYVRRNLIPIVLRAPAGFAYLPNPDDWYAATRSIFETHPISIEGLNSTLTVAASDTPYGGAGEQFQDPTNVTRERTSPSFTLPDLYGAPINAYLESWIQYLIMDPETKTALVNTLGGQVPPDMMADIYTMDMLFIEPDPQQSKVIRAWIVYNMFPLSGGETTGRRDITTDMEQIRYTIQMAGFAQVGTGVKAFAQSVLDGMRIAGANPYHRRTYLEGIDADILRAKTGFGNQIQELSDNQVVV</sequence>
<organism evidence="1 2">
    <name type="scientific">Ralstonia phage RSL2</name>
    <dbReference type="NCBI Taxonomy" id="1585840"/>
    <lineage>
        <taxon>Viruses</taxon>
        <taxon>Duplodnaviria</taxon>
        <taxon>Heunggongvirae</taxon>
        <taxon>Uroviricota</taxon>
        <taxon>Caudoviricetes</taxon>
        <taxon>Chimalliviridae</taxon>
        <taxon>Chiangmaivirus</taxon>
        <taxon>Chiangmaivirus RSL2</taxon>
    </lineage>
</organism>
<evidence type="ECO:0000313" key="1">
    <source>
        <dbReference type="EMBL" id="BAQ02556.1"/>
    </source>
</evidence>
<evidence type="ECO:0008006" key="3">
    <source>
        <dbReference type="Google" id="ProtNLM"/>
    </source>
</evidence>
<dbReference type="KEGG" id="vg:26639469"/>
<dbReference type="RefSeq" id="YP_009212877.1">
    <property type="nucleotide sequence ID" value="NC_028950.1"/>
</dbReference>
<dbReference type="InterPro" id="IPR057119">
    <property type="entry name" value="Phage_TTP_14"/>
</dbReference>
<reference evidence="1 2" key="1">
    <citation type="submission" date="2014-12" db="EMBL/GenBank/DDBJ databases">
        <title>Genome analysis of a novel jumbo phage RSL2 infecting the phytopathogen Ralstonia solanacearum.</title>
        <authorList>
            <person name="Kawasaki T."/>
            <person name="Fujie M."/>
            <person name="Chatchawankanphanich O."/>
            <person name="Ogata H."/>
            <person name="Yamada T."/>
        </authorList>
    </citation>
    <scope>NUCLEOTIDE SEQUENCE [LARGE SCALE GENOMIC DNA]</scope>
    <source>
        <strain evidence="1 2">RSL2</strain>
    </source>
</reference>
<evidence type="ECO:0000313" key="2">
    <source>
        <dbReference type="Proteomes" id="UP000203794"/>
    </source>
</evidence>
<protein>
    <recommendedName>
        <fullName evidence="3">Major virion structural protein</fullName>
    </recommendedName>
</protein>
<accession>A0A0A8JB32</accession>